<name>A0A327MCA1_9PROT</name>
<evidence type="ECO:0000313" key="3">
    <source>
        <dbReference type="EMBL" id="RAI59902.1"/>
    </source>
</evidence>
<dbReference type="PANTHER" id="PTHR42208">
    <property type="entry name" value="HEAVY METAL TRANSPORTER-RELATED"/>
    <property type="match status" value="1"/>
</dbReference>
<feature type="transmembrane region" description="Helical" evidence="1">
    <location>
        <begin position="75"/>
        <end position="94"/>
    </location>
</feature>
<feature type="transmembrane region" description="Helical" evidence="1">
    <location>
        <begin position="187"/>
        <end position="211"/>
    </location>
</feature>
<dbReference type="PANTHER" id="PTHR42208:SF1">
    <property type="entry name" value="HEAVY METAL TRANSPORTER"/>
    <property type="match status" value="1"/>
</dbReference>
<feature type="transmembrane region" description="Helical" evidence="1">
    <location>
        <begin position="100"/>
        <end position="118"/>
    </location>
</feature>
<sequence>MLADCLHDLAALGPGGVPALVGTLFLAGLAGGLTHCATMCAPFVLAQAATGLGAGGGRLQRLAGAALLPYQAGRMLGYGALGALAGGAAGLVTLASGLRWLLALLLLLAALLMLAQALPRLGIALPRRGGGGPGLPPALQRQVGRLLAAPQGWRGVLLGLLLSALPCGLLYGALAAAAAAGSALGGALAMLGFVLGTVPALAGVALLGRFFGRRWGAGMRRAGGVLFALNGLVLLAMALRLVA</sequence>
<dbReference type="Proteomes" id="UP000249065">
    <property type="component" value="Unassembled WGS sequence"/>
</dbReference>
<accession>A0A327MCA1</accession>
<comment type="caution">
    <text evidence="3">The sequence shown here is derived from an EMBL/GenBank/DDBJ whole genome shotgun (WGS) entry which is preliminary data.</text>
</comment>
<keyword evidence="1" id="KW-1133">Transmembrane helix</keyword>
<keyword evidence="1" id="KW-0472">Membrane</keyword>
<feature type="domain" description="Urease accessory protein UreH-like transmembrane" evidence="2">
    <location>
        <begin position="23"/>
        <end position="232"/>
    </location>
</feature>
<evidence type="ECO:0000256" key="1">
    <source>
        <dbReference type="SAM" id="Phobius"/>
    </source>
</evidence>
<reference evidence="4" key="1">
    <citation type="submission" date="2018-06" db="EMBL/GenBank/DDBJ databases">
        <authorList>
            <person name="Khan S.A."/>
        </authorList>
    </citation>
    <scope>NUCLEOTIDE SEQUENCE [LARGE SCALE GENOMIC DNA]</scope>
    <source>
        <strain evidence="4">DB-1506</strain>
    </source>
</reference>
<dbReference type="EMBL" id="QLIX01000003">
    <property type="protein sequence ID" value="RAI59902.1"/>
    <property type="molecule type" value="Genomic_DNA"/>
</dbReference>
<evidence type="ECO:0000313" key="4">
    <source>
        <dbReference type="Proteomes" id="UP000249065"/>
    </source>
</evidence>
<proteinExistence type="predicted"/>
<dbReference type="RefSeq" id="WP_111468932.1">
    <property type="nucleotide sequence ID" value="NZ_QLIX01000003.1"/>
</dbReference>
<feature type="transmembrane region" description="Helical" evidence="1">
    <location>
        <begin position="155"/>
        <end position="181"/>
    </location>
</feature>
<feature type="transmembrane region" description="Helical" evidence="1">
    <location>
        <begin position="223"/>
        <end position="242"/>
    </location>
</feature>
<evidence type="ECO:0000259" key="2">
    <source>
        <dbReference type="Pfam" id="PF13386"/>
    </source>
</evidence>
<keyword evidence="1" id="KW-0812">Transmembrane</keyword>
<dbReference type="Pfam" id="PF13386">
    <property type="entry name" value="DsbD_2"/>
    <property type="match status" value="1"/>
</dbReference>
<keyword evidence="4" id="KW-1185">Reference proteome</keyword>
<dbReference type="InterPro" id="IPR039447">
    <property type="entry name" value="UreH-like_TM_dom"/>
</dbReference>
<gene>
    <name evidence="3" type="ORF">DOO78_06560</name>
</gene>
<dbReference type="AlphaFoldDB" id="A0A327MCA1"/>
<organism evidence="3 4">
    <name type="scientific">Roseicella frigidaeris</name>
    <dbReference type="NCBI Taxonomy" id="2230885"/>
    <lineage>
        <taxon>Bacteria</taxon>
        <taxon>Pseudomonadati</taxon>
        <taxon>Pseudomonadota</taxon>
        <taxon>Alphaproteobacteria</taxon>
        <taxon>Acetobacterales</taxon>
        <taxon>Roseomonadaceae</taxon>
        <taxon>Roseicella</taxon>
    </lineage>
</organism>
<protein>
    <submittedName>
        <fullName evidence="3">Sulfite exporter TauE/SafE family protein</fullName>
    </submittedName>
</protein>